<sequence>MLLFRMYALLTNPDGNPITSEQAMRTGPALVEASERAARILTDPDTGMWAALAAVEISDAGARLEFAVRAPEHPGGMARLRTAVDGVADGAGLATAALLYQPAAPDDPLHDIDF</sequence>
<evidence type="ECO:0000313" key="1">
    <source>
        <dbReference type="EMBL" id="MBB5429939.1"/>
    </source>
</evidence>
<organism evidence="1 2">
    <name type="scientific">Nocardiopsis composta</name>
    <dbReference type="NCBI Taxonomy" id="157465"/>
    <lineage>
        <taxon>Bacteria</taxon>
        <taxon>Bacillati</taxon>
        <taxon>Actinomycetota</taxon>
        <taxon>Actinomycetes</taxon>
        <taxon>Streptosporangiales</taxon>
        <taxon>Nocardiopsidaceae</taxon>
        <taxon>Nocardiopsis</taxon>
    </lineage>
</organism>
<comment type="caution">
    <text evidence="1">The sequence shown here is derived from an EMBL/GenBank/DDBJ whole genome shotgun (WGS) entry which is preliminary data.</text>
</comment>
<dbReference type="RefSeq" id="WP_184387428.1">
    <property type="nucleotide sequence ID" value="NZ_BAAAJD010000209.1"/>
</dbReference>
<accession>A0A7W8VBJ0</accession>
<proteinExistence type="predicted"/>
<dbReference type="Proteomes" id="UP000572635">
    <property type="component" value="Unassembled WGS sequence"/>
</dbReference>
<keyword evidence="2" id="KW-1185">Reference proteome</keyword>
<dbReference type="EMBL" id="JACHDB010000001">
    <property type="protein sequence ID" value="MBB5429939.1"/>
    <property type="molecule type" value="Genomic_DNA"/>
</dbReference>
<gene>
    <name evidence="1" type="ORF">HDA36_000023</name>
</gene>
<protein>
    <submittedName>
        <fullName evidence="1">Uncharacterized protein</fullName>
    </submittedName>
</protein>
<name>A0A7W8VBJ0_9ACTN</name>
<reference evidence="1 2" key="1">
    <citation type="submission" date="2020-08" db="EMBL/GenBank/DDBJ databases">
        <title>Sequencing the genomes of 1000 actinobacteria strains.</title>
        <authorList>
            <person name="Klenk H.-P."/>
        </authorList>
    </citation>
    <scope>NUCLEOTIDE SEQUENCE [LARGE SCALE GENOMIC DNA]</scope>
    <source>
        <strain evidence="1 2">DSM 44551</strain>
    </source>
</reference>
<dbReference type="AlphaFoldDB" id="A0A7W8VBJ0"/>
<evidence type="ECO:0000313" key="2">
    <source>
        <dbReference type="Proteomes" id="UP000572635"/>
    </source>
</evidence>